<dbReference type="GO" id="GO:0042254">
    <property type="term" value="P:ribosome biogenesis"/>
    <property type="evidence" value="ECO:0007669"/>
    <property type="project" value="TreeGrafter"/>
</dbReference>
<dbReference type="GO" id="GO:0005524">
    <property type="term" value="F:ATP binding"/>
    <property type="evidence" value="ECO:0007669"/>
    <property type="project" value="UniProtKB-KW"/>
</dbReference>
<feature type="region of interest" description="Disordered" evidence="5">
    <location>
        <begin position="1"/>
        <end position="28"/>
    </location>
</feature>
<dbReference type="Pfam" id="PF17862">
    <property type="entry name" value="AAA_lid_3"/>
    <property type="match status" value="1"/>
</dbReference>
<feature type="region of interest" description="Disordered" evidence="5">
    <location>
        <begin position="90"/>
        <end position="114"/>
    </location>
</feature>
<evidence type="ECO:0000313" key="8">
    <source>
        <dbReference type="Proteomes" id="UP001212841"/>
    </source>
</evidence>
<keyword evidence="2" id="KW-0677">Repeat</keyword>
<dbReference type="InterPro" id="IPR003960">
    <property type="entry name" value="ATPase_AAA_CS"/>
</dbReference>
<evidence type="ECO:0000256" key="4">
    <source>
        <dbReference type="ARBA" id="ARBA00022840"/>
    </source>
</evidence>
<feature type="region of interest" description="Disordered" evidence="5">
    <location>
        <begin position="131"/>
        <end position="204"/>
    </location>
</feature>
<dbReference type="PROSITE" id="PS00674">
    <property type="entry name" value="AAA"/>
    <property type="match status" value="1"/>
</dbReference>
<dbReference type="Pfam" id="PF00004">
    <property type="entry name" value="AAA"/>
    <property type="match status" value="2"/>
</dbReference>
<dbReference type="Proteomes" id="UP001212841">
    <property type="component" value="Unassembled WGS sequence"/>
</dbReference>
<dbReference type="InterPro" id="IPR003959">
    <property type="entry name" value="ATPase_AAA_core"/>
</dbReference>
<dbReference type="InterPro" id="IPR027417">
    <property type="entry name" value="P-loop_NTPase"/>
</dbReference>
<dbReference type="PANTHER" id="PTHR23077:SF171">
    <property type="entry name" value="NUCLEAR VALOSIN-CONTAINING PROTEIN-LIKE"/>
    <property type="match status" value="1"/>
</dbReference>
<dbReference type="PANTHER" id="PTHR23077">
    <property type="entry name" value="AAA-FAMILY ATPASE"/>
    <property type="match status" value="1"/>
</dbReference>
<evidence type="ECO:0000313" key="7">
    <source>
        <dbReference type="EMBL" id="KAJ3050626.1"/>
    </source>
</evidence>
<dbReference type="CDD" id="cd19518">
    <property type="entry name" value="RecA-like_NVL_r1-like"/>
    <property type="match status" value="1"/>
</dbReference>
<reference evidence="7" key="1">
    <citation type="submission" date="2020-05" db="EMBL/GenBank/DDBJ databases">
        <title>Phylogenomic resolution of chytrid fungi.</title>
        <authorList>
            <person name="Stajich J.E."/>
            <person name="Amses K."/>
            <person name="Simmons R."/>
            <person name="Seto K."/>
            <person name="Myers J."/>
            <person name="Bonds A."/>
            <person name="Quandt C.A."/>
            <person name="Barry K."/>
            <person name="Liu P."/>
            <person name="Grigoriev I."/>
            <person name="Longcore J.E."/>
            <person name="James T.Y."/>
        </authorList>
    </citation>
    <scope>NUCLEOTIDE SEQUENCE</scope>
    <source>
        <strain evidence="7">JEL0318</strain>
    </source>
</reference>
<dbReference type="AlphaFoldDB" id="A0AAD5SCK8"/>
<dbReference type="InterPro" id="IPR050168">
    <property type="entry name" value="AAA_ATPase_domain"/>
</dbReference>
<dbReference type="FunFam" id="3.40.50.300:FF:000018">
    <property type="entry name" value="Cell division control 48"/>
    <property type="match status" value="1"/>
</dbReference>
<dbReference type="FunFam" id="3.40.50.300:FF:000365">
    <property type="entry name" value="Ribosome biogenesis ATPase RIX7"/>
    <property type="match status" value="1"/>
</dbReference>
<accession>A0AAD5SCK8</accession>
<keyword evidence="8" id="KW-1185">Reference proteome</keyword>
<dbReference type="GO" id="GO:0005634">
    <property type="term" value="C:nucleus"/>
    <property type="evidence" value="ECO:0007669"/>
    <property type="project" value="TreeGrafter"/>
</dbReference>
<feature type="domain" description="AAA+ ATPase" evidence="6">
    <location>
        <begin position="256"/>
        <end position="396"/>
    </location>
</feature>
<comment type="similarity">
    <text evidence="1">Belongs to the AAA ATPase family.</text>
</comment>
<dbReference type="GO" id="GO:0003723">
    <property type="term" value="F:RNA binding"/>
    <property type="evidence" value="ECO:0007669"/>
    <property type="project" value="TreeGrafter"/>
</dbReference>
<gene>
    <name evidence="7" type="ORF">HK097_008392</name>
</gene>
<dbReference type="InterPro" id="IPR003593">
    <property type="entry name" value="AAA+_ATPase"/>
</dbReference>
<feature type="compositionally biased region" description="Low complexity" evidence="5">
    <location>
        <begin position="483"/>
        <end position="493"/>
    </location>
</feature>
<dbReference type="Gene3D" id="1.10.8.60">
    <property type="match status" value="2"/>
</dbReference>
<dbReference type="GO" id="GO:0016887">
    <property type="term" value="F:ATP hydrolysis activity"/>
    <property type="evidence" value="ECO:0007669"/>
    <property type="project" value="InterPro"/>
</dbReference>
<dbReference type="InterPro" id="IPR041569">
    <property type="entry name" value="AAA_lid_3"/>
</dbReference>
<protein>
    <recommendedName>
        <fullName evidence="6">AAA+ ATPase domain-containing protein</fullName>
    </recommendedName>
</protein>
<dbReference type="GO" id="GO:1990275">
    <property type="term" value="F:preribosome binding"/>
    <property type="evidence" value="ECO:0007669"/>
    <property type="project" value="TreeGrafter"/>
</dbReference>
<dbReference type="EMBL" id="JADGJD010000492">
    <property type="protein sequence ID" value="KAJ3050626.1"/>
    <property type="molecule type" value="Genomic_DNA"/>
</dbReference>
<feature type="compositionally biased region" description="Acidic residues" evidence="5">
    <location>
        <begin position="96"/>
        <end position="112"/>
    </location>
</feature>
<feature type="region of interest" description="Disordered" evidence="5">
    <location>
        <begin position="483"/>
        <end position="506"/>
    </location>
</feature>
<organism evidence="7 8">
    <name type="scientific">Rhizophlyctis rosea</name>
    <dbReference type="NCBI Taxonomy" id="64517"/>
    <lineage>
        <taxon>Eukaryota</taxon>
        <taxon>Fungi</taxon>
        <taxon>Fungi incertae sedis</taxon>
        <taxon>Chytridiomycota</taxon>
        <taxon>Chytridiomycota incertae sedis</taxon>
        <taxon>Chytridiomycetes</taxon>
        <taxon>Rhizophlyctidales</taxon>
        <taxon>Rhizophlyctidaceae</taxon>
        <taxon>Rhizophlyctis</taxon>
    </lineage>
</organism>
<evidence type="ECO:0000256" key="3">
    <source>
        <dbReference type="ARBA" id="ARBA00022741"/>
    </source>
</evidence>
<evidence type="ECO:0000259" key="6">
    <source>
        <dbReference type="SMART" id="SM00382"/>
    </source>
</evidence>
<feature type="non-terminal residue" evidence="7">
    <location>
        <position position="784"/>
    </location>
</feature>
<keyword evidence="3" id="KW-0547">Nucleotide-binding</keyword>
<comment type="caution">
    <text evidence="7">The sequence shown here is derived from an EMBL/GenBank/DDBJ whole genome shotgun (WGS) entry which is preliminary data.</text>
</comment>
<evidence type="ECO:0000256" key="5">
    <source>
        <dbReference type="SAM" id="MobiDB-lite"/>
    </source>
</evidence>
<feature type="domain" description="AAA+ ATPase" evidence="6">
    <location>
        <begin position="618"/>
        <end position="755"/>
    </location>
</feature>
<evidence type="ECO:0000256" key="2">
    <source>
        <dbReference type="ARBA" id="ARBA00022737"/>
    </source>
</evidence>
<dbReference type="Gene3D" id="3.40.50.300">
    <property type="entry name" value="P-loop containing nucleotide triphosphate hydrolases"/>
    <property type="match status" value="2"/>
</dbReference>
<sequence>MQNGQGRQRQGRGASAFPSKPGGKPRVTLEVQNQRKLVGLIQEYQSQLPPNSDKVWDEDAILDFVRRDHQMKRLPQAKVAKSLSEAIAFVKADTQNQEDDDSQASDSDDLEPDVPYMEVKDTNFLNRSLAGLYNKQNPPSSPRQSAPTSLTPSSFIAEPVPATKADDEPIARTATPDTAADDERRGSKRRQKVAGGGSDSKKAKTSLATLLAKYPTPTNRLSDLGGLGETLEEEVLQLIVMPLKHSEIHLHLGIQPPRGVLLHGPPGCGKTLLAHSIAGEAGVPFISISAPSVVSGMSGESEKKIREVFEEAKEAAPCLLFIDEIDAITPKRETAQREMERRIVAQLLTCMDDLSLDRTNGKPVLLIGATNRPDSLDPALRRAGRFDREISMGVPDEKARERFVLIVPNVEKVEKLSFVSSILKKLSSKLRLSGDFDFNKLAKLTPGYVGADLNALTAEAGMIAVRRILESLRTRQAQIKQIAEAEESAAQQVEETRQPDGDSMDVDDEDGISFSSTGPLTTTTEPLTTTPMPIREFLQTRTDPLSETELAPLCITHADFLAAIKVVQPSAKREGFATVPGVSWNDIGALSSVREELRMAVVEPVRRPEFFERVGITAPMGVLLYGPPGCGKTLLAKAVANESCCNFISVKGPELLNKYVGESERGVRMVFSRAAASSPCVIFFDELDALCPARSNDAESQSSSRLVNTLLTEMDGMSGRKQVYVIAATNRPDMIDPAMLRPGRLDKTLYVDLPNADERFEILKTLTRKTPLKGVDLRRVAESG</sequence>
<keyword evidence="4" id="KW-0067">ATP-binding</keyword>
<dbReference type="SMART" id="SM00382">
    <property type="entry name" value="AAA"/>
    <property type="match status" value="2"/>
</dbReference>
<dbReference type="SUPFAM" id="SSF52540">
    <property type="entry name" value="P-loop containing nucleoside triphosphate hydrolases"/>
    <property type="match status" value="2"/>
</dbReference>
<evidence type="ECO:0000256" key="1">
    <source>
        <dbReference type="ARBA" id="ARBA00006914"/>
    </source>
</evidence>
<proteinExistence type="inferred from homology"/>
<feature type="compositionally biased region" description="Low complexity" evidence="5">
    <location>
        <begin position="1"/>
        <end position="13"/>
    </location>
</feature>
<feature type="compositionally biased region" description="Polar residues" evidence="5">
    <location>
        <begin position="134"/>
        <end position="154"/>
    </location>
</feature>
<name>A0AAD5SCK8_9FUNG</name>